<dbReference type="GO" id="GO:0090313">
    <property type="term" value="P:regulation of protein targeting to membrane"/>
    <property type="evidence" value="ECO:0007669"/>
    <property type="project" value="TreeGrafter"/>
</dbReference>
<feature type="compositionally biased region" description="Low complexity" evidence="1">
    <location>
        <begin position="1171"/>
        <end position="1183"/>
    </location>
</feature>
<accession>A0A916RAF4</accession>
<dbReference type="RefSeq" id="WP_280516105.1">
    <property type="nucleotide sequence ID" value="NZ_BMKB01000002.1"/>
</dbReference>
<evidence type="ECO:0000313" key="3">
    <source>
        <dbReference type="EMBL" id="GGA46892.1"/>
    </source>
</evidence>
<dbReference type="Pfam" id="PF05170">
    <property type="entry name" value="AsmA"/>
    <property type="match status" value="1"/>
</dbReference>
<dbReference type="InterPro" id="IPR007844">
    <property type="entry name" value="AsmA"/>
</dbReference>
<evidence type="ECO:0000313" key="4">
    <source>
        <dbReference type="Proteomes" id="UP000596977"/>
    </source>
</evidence>
<gene>
    <name evidence="3" type="ORF">GCM10011499_15840</name>
</gene>
<evidence type="ECO:0000256" key="1">
    <source>
        <dbReference type="SAM" id="MobiDB-lite"/>
    </source>
</evidence>
<protein>
    <recommendedName>
        <fullName evidence="2">AsmA domain-containing protein</fullName>
    </recommendedName>
</protein>
<evidence type="ECO:0000259" key="2">
    <source>
        <dbReference type="Pfam" id="PF05170"/>
    </source>
</evidence>
<feature type="region of interest" description="Disordered" evidence="1">
    <location>
        <begin position="1171"/>
        <end position="1194"/>
    </location>
</feature>
<feature type="domain" description="AsmA" evidence="2">
    <location>
        <begin position="8"/>
        <end position="152"/>
    </location>
</feature>
<comment type="caution">
    <text evidence="3">The sequence shown here is derived from an EMBL/GenBank/DDBJ whole genome shotgun (WGS) entry which is preliminary data.</text>
</comment>
<dbReference type="PANTHER" id="PTHR30441:SF4">
    <property type="entry name" value="PROTEIN ASMA"/>
    <property type="match status" value="1"/>
</dbReference>
<organism evidence="3 4">
    <name type="scientific">Pelagibacterium lentulum</name>
    <dbReference type="NCBI Taxonomy" id="2029865"/>
    <lineage>
        <taxon>Bacteria</taxon>
        <taxon>Pseudomonadati</taxon>
        <taxon>Pseudomonadota</taxon>
        <taxon>Alphaproteobacteria</taxon>
        <taxon>Hyphomicrobiales</taxon>
        <taxon>Devosiaceae</taxon>
        <taxon>Pelagibacterium</taxon>
    </lineage>
</organism>
<dbReference type="EMBL" id="BMKB01000002">
    <property type="protein sequence ID" value="GGA46892.1"/>
    <property type="molecule type" value="Genomic_DNA"/>
</dbReference>
<proteinExistence type="predicted"/>
<dbReference type="AlphaFoldDB" id="A0A916RAF4"/>
<name>A0A916RAF4_9HYPH</name>
<dbReference type="InterPro" id="IPR052894">
    <property type="entry name" value="AsmA-related"/>
</dbReference>
<dbReference type="Proteomes" id="UP000596977">
    <property type="component" value="Unassembled WGS sequence"/>
</dbReference>
<reference evidence="3 4" key="1">
    <citation type="journal article" date="2014" name="Int. J. Syst. Evol. Microbiol.">
        <title>Complete genome sequence of Corynebacterium casei LMG S-19264T (=DSM 44701T), isolated from a smear-ripened cheese.</title>
        <authorList>
            <consortium name="US DOE Joint Genome Institute (JGI-PGF)"/>
            <person name="Walter F."/>
            <person name="Albersmeier A."/>
            <person name="Kalinowski J."/>
            <person name="Ruckert C."/>
        </authorList>
    </citation>
    <scope>NUCLEOTIDE SEQUENCE [LARGE SCALE GENOMIC DNA]</scope>
    <source>
        <strain evidence="3 4">CGMCC 1.15896</strain>
    </source>
</reference>
<keyword evidence="4" id="KW-1185">Reference proteome</keyword>
<dbReference type="GO" id="GO:0005886">
    <property type="term" value="C:plasma membrane"/>
    <property type="evidence" value="ECO:0007669"/>
    <property type="project" value="TreeGrafter"/>
</dbReference>
<dbReference type="PANTHER" id="PTHR30441">
    <property type="entry name" value="DUF748 DOMAIN-CONTAINING PROTEIN"/>
    <property type="match status" value="1"/>
</dbReference>
<sequence length="1225" mass="130101">MANRIYIAIGLLAILLMGAAFIVPHFMNWDAYKPRMEALASEALGIEVSIAGDMGFTLLPQPQLRIADIRLGPPDNPLGRAQHVQANFSLMDFLRDRYMVTDLALTGPELNLTINEQGQLETPIALAENAIASNVSIAHARFSEGVFAVTDQRSGNSWSAVEIDGDMRMNALRGPFTVQAQGLYEGGRYSARIGTSAMNPEGAMQITAGLRPESGTYSVTIEGLLRTGAAPDFDGALTYRQSQRHLVDADAGDLVLTSPMQADGERVLLSDFTLMPDEDQVATRLTGSASISLGATPSFEASVSGGVVPLLPRVIEDDGEGQPFALLKLLREMPEPMMPAMPGRISMEISELGLRNVSLREVRLDAQSDGAMWNVDRLSGRMAGDTIINLSGQLGRAAGWPAFDGQISASAERLDALSALWRRASEGNPLFGMAGGLEGRLQLSNEHLRISDAIFTLDGTNHSGSLHIRFGERSGADVSARLSEMTTRQSQALLAFLPVLDGGGRFGASFPEGRLDLVAAAGSFAGQRFRDLSLVSSWDADGLRVDGLAVQDFGGAAFEGSALVSGTLNAPVLSGSGTVHVRRNAALLDLMFGPAGPENRLRQLAQINLPVEMKLDLDAPRQDGGQTVSFEGRAGQVDLWLTADIAGGAFAFGNGHATLALEAVADSGVDLLEQFGMAPIIAGEDGAILNLYAYGNPSSRMEAEVTVEGGGERIDFSGSLNLADLAAIQGQGQTSFLLLDSVALMDMSGATGVYFPGLEGQADVGFVGNQSVTLSNIAAFAGDRQVTGELSYAAQTRSATVGGALAFDAMDVQTLGAMLGGPASMLQLETDVWPDGPFDIGASQRRTRGRIAIQTPVVFNGEVEVLRDTQFDFAWDHEDVRIRSLQAQLGTGTLTLEAGLCCASQLADKSLTGRFAIEGVDLEALLPSDTANIVSGILNAGGQFQANGDSFAAMADALTGDGSFTISQVRAERFSPAVFASAASIDNLVELDPETLEMLVLTALDSGPFLAEEAGGLFVIAGGNLRVSNIAMDGRNARLLGSGQIDIAQLMINGGWTLASTQNHGGNGLITETTGRIGVNVTGPLDAPERELDLTQMVDAIQMRAYELELEELERLRAEQEARQRAAAEEQARMMEEEARRQTEELLRQQREEAERLEMEERLRFIEELEQQLQDASSQAQDAAEPDTQAAPAPVVPLVPPLILPPGTPGSSIFMLPPSEPAENL</sequence>